<dbReference type="KEGG" id="bcom:BAUCODRAFT_31476"/>
<dbReference type="Proteomes" id="UP000011761">
    <property type="component" value="Unassembled WGS sequence"/>
</dbReference>
<dbReference type="STRING" id="717646.M2NJ60"/>
<dbReference type="HOGENOM" id="CLU_048612_1_0_1"/>
<evidence type="ECO:0000313" key="2">
    <source>
        <dbReference type="EMBL" id="EMC99160.1"/>
    </source>
</evidence>
<dbReference type="AlphaFoldDB" id="M2NJ60"/>
<feature type="compositionally biased region" description="Basic and acidic residues" evidence="1">
    <location>
        <begin position="194"/>
        <end position="209"/>
    </location>
</feature>
<dbReference type="RefSeq" id="XP_007673583.1">
    <property type="nucleotide sequence ID" value="XM_007675393.1"/>
</dbReference>
<dbReference type="OrthoDB" id="4106209at2759"/>
<sequence>MRRQTPIAHVLYAYLFPHPTQNDPPSFSAHLARNLVPEVRIEVATFYGDLNSVEARYPGLNYCHSPHRMRLSRFKHHKRLFDAFDKLGLTYNEIQEFCCWEGTKWARERYEKDEGTIVKDTTGDEIGPYVDRRELRAAERELRRKSITRQTEIEVIVEEADGALSSHPAEADDEEDEEMSDADDGADVEGADSETVHEPPVEAAAREEHVAELNRRRDQAITQRIISAWQDGLSLPPEIEQYLKEQQERGHDLRSTVNLRDLMNQSNARHGYALLPAPGNAPAAASAAAVGTRAAA</sequence>
<dbReference type="GeneID" id="19111491"/>
<feature type="compositionally biased region" description="Acidic residues" evidence="1">
    <location>
        <begin position="171"/>
        <end position="192"/>
    </location>
</feature>
<gene>
    <name evidence="2" type="ORF">BAUCODRAFT_31476</name>
</gene>
<feature type="region of interest" description="Disordered" evidence="1">
    <location>
        <begin position="159"/>
        <end position="209"/>
    </location>
</feature>
<name>M2NJ60_BAUPA</name>
<evidence type="ECO:0000313" key="3">
    <source>
        <dbReference type="Proteomes" id="UP000011761"/>
    </source>
</evidence>
<keyword evidence="3" id="KW-1185">Reference proteome</keyword>
<dbReference type="OMA" id="QPPIQED"/>
<proteinExistence type="predicted"/>
<protein>
    <submittedName>
        <fullName evidence="2">Uncharacterized protein</fullName>
    </submittedName>
</protein>
<reference evidence="2 3" key="1">
    <citation type="journal article" date="2012" name="PLoS Pathog.">
        <title>Diverse lifestyles and strategies of plant pathogenesis encoded in the genomes of eighteen Dothideomycetes fungi.</title>
        <authorList>
            <person name="Ohm R.A."/>
            <person name="Feau N."/>
            <person name="Henrissat B."/>
            <person name="Schoch C.L."/>
            <person name="Horwitz B.A."/>
            <person name="Barry K.W."/>
            <person name="Condon B.J."/>
            <person name="Copeland A.C."/>
            <person name="Dhillon B."/>
            <person name="Glaser F."/>
            <person name="Hesse C.N."/>
            <person name="Kosti I."/>
            <person name="LaButti K."/>
            <person name="Lindquist E.A."/>
            <person name="Lucas S."/>
            <person name="Salamov A.A."/>
            <person name="Bradshaw R.E."/>
            <person name="Ciuffetti L."/>
            <person name="Hamelin R.C."/>
            <person name="Kema G.H.J."/>
            <person name="Lawrence C."/>
            <person name="Scott J.A."/>
            <person name="Spatafora J.W."/>
            <person name="Turgeon B.G."/>
            <person name="de Wit P.J.G.M."/>
            <person name="Zhong S."/>
            <person name="Goodwin S.B."/>
            <person name="Grigoriev I.V."/>
        </authorList>
    </citation>
    <scope>NUCLEOTIDE SEQUENCE [LARGE SCALE GENOMIC DNA]</scope>
    <source>
        <strain evidence="2 3">UAMH 10762</strain>
    </source>
</reference>
<accession>M2NJ60</accession>
<organism evidence="2 3">
    <name type="scientific">Baudoinia panamericana (strain UAMH 10762)</name>
    <name type="common">Angels' share fungus</name>
    <name type="synonym">Baudoinia compniacensis (strain UAMH 10762)</name>
    <dbReference type="NCBI Taxonomy" id="717646"/>
    <lineage>
        <taxon>Eukaryota</taxon>
        <taxon>Fungi</taxon>
        <taxon>Dikarya</taxon>
        <taxon>Ascomycota</taxon>
        <taxon>Pezizomycotina</taxon>
        <taxon>Dothideomycetes</taxon>
        <taxon>Dothideomycetidae</taxon>
        <taxon>Mycosphaerellales</taxon>
        <taxon>Teratosphaeriaceae</taxon>
        <taxon>Baudoinia</taxon>
    </lineage>
</organism>
<evidence type="ECO:0000256" key="1">
    <source>
        <dbReference type="SAM" id="MobiDB-lite"/>
    </source>
</evidence>
<dbReference type="eggNOG" id="ENOG502SHH7">
    <property type="taxonomic scope" value="Eukaryota"/>
</dbReference>
<dbReference type="EMBL" id="KB445552">
    <property type="protein sequence ID" value="EMC99160.1"/>
    <property type="molecule type" value="Genomic_DNA"/>
</dbReference>